<feature type="transmembrane region" description="Helical" evidence="1">
    <location>
        <begin position="20"/>
        <end position="43"/>
    </location>
</feature>
<keyword evidence="1" id="KW-0812">Transmembrane</keyword>
<comment type="caution">
    <text evidence="2">The sequence shown here is derived from an EMBL/GenBank/DDBJ whole genome shotgun (WGS) entry which is preliminary data.</text>
</comment>
<sequence>MTSILIRLLTLQAENVIPEIIWALLAIYALSVLVTITSVWATFKSVQVRFLWILLVVFVPFLGIFAHCVHSLTLADTTSLKQFGFFSKRSA</sequence>
<accession>A0A7W7YH56</accession>
<feature type="transmembrane region" description="Helical" evidence="1">
    <location>
        <begin position="50"/>
        <end position="72"/>
    </location>
</feature>
<evidence type="ECO:0000256" key="1">
    <source>
        <dbReference type="SAM" id="Phobius"/>
    </source>
</evidence>
<evidence type="ECO:0000313" key="2">
    <source>
        <dbReference type="EMBL" id="MBB5035922.1"/>
    </source>
</evidence>
<proteinExistence type="predicted"/>
<keyword evidence="3" id="KW-1185">Reference proteome</keyword>
<protein>
    <submittedName>
        <fullName evidence="2">Fatty acid desaturase</fullName>
    </submittedName>
</protein>
<dbReference type="AlphaFoldDB" id="A0A7W7YH56"/>
<name>A0A7W7YH56_9BACT</name>
<dbReference type="EMBL" id="JACHIF010000001">
    <property type="protein sequence ID" value="MBB5035922.1"/>
    <property type="molecule type" value="Genomic_DNA"/>
</dbReference>
<keyword evidence="1" id="KW-0472">Membrane</keyword>
<keyword evidence="1" id="KW-1133">Transmembrane helix</keyword>
<gene>
    <name evidence="2" type="ORF">HNQ64_000156</name>
</gene>
<organism evidence="2 3">
    <name type="scientific">Prosthecobacter dejongeii</name>
    <dbReference type="NCBI Taxonomy" id="48465"/>
    <lineage>
        <taxon>Bacteria</taxon>
        <taxon>Pseudomonadati</taxon>
        <taxon>Verrucomicrobiota</taxon>
        <taxon>Verrucomicrobiia</taxon>
        <taxon>Verrucomicrobiales</taxon>
        <taxon>Verrucomicrobiaceae</taxon>
        <taxon>Prosthecobacter</taxon>
    </lineage>
</organism>
<evidence type="ECO:0000313" key="3">
    <source>
        <dbReference type="Proteomes" id="UP000534294"/>
    </source>
</evidence>
<reference evidence="2 3" key="1">
    <citation type="submission" date="2020-08" db="EMBL/GenBank/DDBJ databases">
        <title>Genomic Encyclopedia of Type Strains, Phase IV (KMG-IV): sequencing the most valuable type-strain genomes for metagenomic binning, comparative biology and taxonomic classification.</title>
        <authorList>
            <person name="Goeker M."/>
        </authorList>
    </citation>
    <scope>NUCLEOTIDE SEQUENCE [LARGE SCALE GENOMIC DNA]</scope>
    <source>
        <strain evidence="2 3">DSM 12251</strain>
    </source>
</reference>
<dbReference type="Proteomes" id="UP000534294">
    <property type="component" value="Unassembled WGS sequence"/>
</dbReference>